<accession>A0A174KAU8</accession>
<organism evidence="1 2">
    <name type="scientific">Collinsella aerofaciens</name>
    <dbReference type="NCBI Taxonomy" id="74426"/>
    <lineage>
        <taxon>Bacteria</taxon>
        <taxon>Bacillati</taxon>
        <taxon>Actinomycetota</taxon>
        <taxon>Coriobacteriia</taxon>
        <taxon>Coriobacteriales</taxon>
        <taxon>Coriobacteriaceae</taxon>
        <taxon>Collinsella</taxon>
    </lineage>
</organism>
<protein>
    <submittedName>
        <fullName evidence="1">Uncharacterized protein</fullName>
    </submittedName>
</protein>
<proteinExistence type="predicted"/>
<dbReference type="AlphaFoldDB" id="A0A174KAU8"/>
<sequence length="31" mass="3650">MGTAPFFYRDLRDRMSGRFVSVDGKDVIRTR</sequence>
<dbReference type="EMBL" id="CZAQ01000013">
    <property type="protein sequence ID" value="CUP06908.1"/>
    <property type="molecule type" value="Genomic_DNA"/>
</dbReference>
<name>A0A174KAU8_9ACTN</name>
<evidence type="ECO:0000313" key="1">
    <source>
        <dbReference type="EMBL" id="CUP06908.1"/>
    </source>
</evidence>
<gene>
    <name evidence="1" type="ORF">ERS852514_00987</name>
</gene>
<dbReference type="Proteomes" id="UP000095454">
    <property type="component" value="Unassembled WGS sequence"/>
</dbReference>
<evidence type="ECO:0000313" key="2">
    <source>
        <dbReference type="Proteomes" id="UP000095454"/>
    </source>
</evidence>
<reference evidence="1 2" key="1">
    <citation type="submission" date="2015-09" db="EMBL/GenBank/DDBJ databases">
        <authorList>
            <consortium name="Pathogen Informatics"/>
        </authorList>
    </citation>
    <scope>NUCLEOTIDE SEQUENCE [LARGE SCALE GENOMIC DNA]</scope>
    <source>
        <strain evidence="1 2">2789STDY5834902</strain>
    </source>
</reference>